<gene>
    <name evidence="2" type="ORF">Ga0074812_106199</name>
</gene>
<dbReference type="AlphaFoldDB" id="A0A0S4QM37"/>
<evidence type="ECO:0000313" key="3">
    <source>
        <dbReference type="Proteomes" id="UP000198802"/>
    </source>
</evidence>
<accession>A0A0S4QM37</accession>
<dbReference type="PANTHER" id="PTHR43883:SF1">
    <property type="entry name" value="GLUCONOKINASE"/>
    <property type="match status" value="1"/>
</dbReference>
<protein>
    <recommendedName>
        <fullName evidence="4">AAA domain-containing protein</fullName>
    </recommendedName>
</protein>
<dbReference type="EMBL" id="FAOZ01000006">
    <property type="protein sequence ID" value="CUU55944.1"/>
    <property type="molecule type" value="Genomic_DNA"/>
</dbReference>
<dbReference type="Gene3D" id="3.40.50.300">
    <property type="entry name" value="P-loop containing nucleotide triphosphate hydrolases"/>
    <property type="match status" value="1"/>
</dbReference>
<dbReference type="InterPro" id="IPR027417">
    <property type="entry name" value="P-loop_NTPase"/>
</dbReference>
<dbReference type="PANTHER" id="PTHR43883">
    <property type="entry name" value="SLR0207 PROTEIN"/>
    <property type="match status" value="1"/>
</dbReference>
<evidence type="ECO:0000256" key="1">
    <source>
        <dbReference type="SAM" id="MobiDB-lite"/>
    </source>
</evidence>
<dbReference type="RefSeq" id="WP_091275234.1">
    <property type="nucleotide sequence ID" value="NZ_FAOZ01000006.1"/>
</dbReference>
<evidence type="ECO:0008006" key="4">
    <source>
        <dbReference type="Google" id="ProtNLM"/>
    </source>
</evidence>
<feature type="compositionally biased region" description="Low complexity" evidence="1">
    <location>
        <begin position="445"/>
        <end position="465"/>
    </location>
</feature>
<proteinExistence type="predicted"/>
<dbReference type="InterPro" id="IPR052732">
    <property type="entry name" value="Cell-binding_unc_protein"/>
</dbReference>
<feature type="region of interest" description="Disordered" evidence="1">
    <location>
        <begin position="445"/>
        <end position="471"/>
    </location>
</feature>
<organism evidence="2 3">
    <name type="scientific">Parafrankia irregularis</name>
    <dbReference type="NCBI Taxonomy" id="795642"/>
    <lineage>
        <taxon>Bacteria</taxon>
        <taxon>Bacillati</taxon>
        <taxon>Actinomycetota</taxon>
        <taxon>Actinomycetes</taxon>
        <taxon>Frankiales</taxon>
        <taxon>Frankiaceae</taxon>
        <taxon>Parafrankia</taxon>
    </lineage>
</organism>
<evidence type="ECO:0000313" key="2">
    <source>
        <dbReference type="EMBL" id="CUU55944.1"/>
    </source>
</evidence>
<dbReference type="Proteomes" id="UP000198802">
    <property type="component" value="Unassembled WGS sequence"/>
</dbReference>
<dbReference type="Pfam" id="PF13671">
    <property type="entry name" value="AAA_33"/>
    <property type="match status" value="1"/>
</dbReference>
<dbReference type="SUPFAM" id="SSF52540">
    <property type="entry name" value="P-loop containing nucleoside triphosphate hydrolases"/>
    <property type="match status" value="1"/>
</dbReference>
<reference evidence="3" key="1">
    <citation type="submission" date="2015-11" db="EMBL/GenBank/DDBJ databases">
        <authorList>
            <person name="Varghese N."/>
        </authorList>
    </citation>
    <scope>NUCLEOTIDE SEQUENCE [LARGE SCALE GENOMIC DNA]</scope>
    <source>
        <strain evidence="3">DSM 45899</strain>
    </source>
</reference>
<sequence length="512" mass="54311">MPVEQMAARPVPAALWSRPGSDGRVVETADAVLCLTADRVLKRRRPLDPGEPAFRGLLTRLAACRAEVARNRPLAPDVYLGVADVVDDGGVVQDHAVVLRRLPAGRQLASLLRRGGHIDEEVRAVARAVAGFHARCETSHGSGVDDPGRSEARWQEAITAASAFRGTVLEAELVDEIGRLARAYLAGRGAMLAGRVTGGWVRDGHGSLRADDIYCLDDGPRILARAEADGRHDDVLGDVALLAVELERLGSSEDADLLLRAYQEFAGTAHPRSLEHLHIAYRALVEAATVAAAAGEQARRLADIAYRHLRRARVRLVLVGGLPGTGKTTLAGRLAAGDGGRVLIRSDEVRARFSAEEVGTDNSYVWPLASEITARTYTELLARARVFLSGGETVIIDASWSDGRHRAAAARLARETGAELIELRCVTSPEVAAARLARRDAARQAASGPAGASELSGASGAVGSGRPTTTAGAMSTLHRAMSAWAEPWPTARVIQTTVPEGEAFQAAERCVA</sequence>
<keyword evidence="3" id="KW-1185">Reference proteome</keyword>
<name>A0A0S4QM37_9ACTN</name>